<sequence>MDHHSEGQRHSFLNSPGCSFQSLLETTVTPSTLCPWPGLCSRALVRCWSGGGWSERLDPSRAGGSWPASGCQGECLTPFNRDVNLHKDSLTALDE</sequence>
<accession>A0ABR3MLY6</accession>
<organism evidence="1 2">
    <name type="scientific">Cirrhinus molitorella</name>
    <name type="common">mud carp</name>
    <dbReference type="NCBI Taxonomy" id="172907"/>
    <lineage>
        <taxon>Eukaryota</taxon>
        <taxon>Metazoa</taxon>
        <taxon>Chordata</taxon>
        <taxon>Craniata</taxon>
        <taxon>Vertebrata</taxon>
        <taxon>Euteleostomi</taxon>
        <taxon>Actinopterygii</taxon>
        <taxon>Neopterygii</taxon>
        <taxon>Teleostei</taxon>
        <taxon>Ostariophysi</taxon>
        <taxon>Cypriniformes</taxon>
        <taxon>Cyprinidae</taxon>
        <taxon>Labeoninae</taxon>
        <taxon>Labeonini</taxon>
        <taxon>Cirrhinus</taxon>
    </lineage>
</organism>
<proteinExistence type="predicted"/>
<keyword evidence="2" id="KW-1185">Reference proteome</keyword>
<gene>
    <name evidence="1" type="ORF">QQF64_003670</name>
</gene>
<protein>
    <submittedName>
        <fullName evidence="1">Uncharacterized protein</fullName>
    </submittedName>
</protein>
<evidence type="ECO:0000313" key="1">
    <source>
        <dbReference type="EMBL" id="KAL1265643.1"/>
    </source>
</evidence>
<evidence type="ECO:0000313" key="2">
    <source>
        <dbReference type="Proteomes" id="UP001558613"/>
    </source>
</evidence>
<reference evidence="1 2" key="1">
    <citation type="submission" date="2023-09" db="EMBL/GenBank/DDBJ databases">
        <authorList>
            <person name="Wang M."/>
        </authorList>
    </citation>
    <scope>NUCLEOTIDE SEQUENCE [LARGE SCALE GENOMIC DNA]</scope>
    <source>
        <strain evidence="1">GT-2023</strain>
        <tissue evidence="1">Liver</tissue>
    </source>
</reference>
<comment type="caution">
    <text evidence="1">The sequence shown here is derived from an EMBL/GenBank/DDBJ whole genome shotgun (WGS) entry which is preliminary data.</text>
</comment>
<dbReference type="EMBL" id="JAYMGO010000011">
    <property type="protein sequence ID" value="KAL1265643.1"/>
    <property type="molecule type" value="Genomic_DNA"/>
</dbReference>
<name>A0ABR3MLY6_9TELE</name>
<dbReference type="Proteomes" id="UP001558613">
    <property type="component" value="Unassembled WGS sequence"/>
</dbReference>